<protein>
    <submittedName>
        <fullName evidence="3">Indoleamine 2,3-dioxygenase</fullName>
    </submittedName>
</protein>
<dbReference type="eggNOG" id="ENOG502R2W1">
    <property type="taxonomic scope" value="Eukaryota"/>
</dbReference>
<dbReference type="OrthoDB" id="2553298at2759"/>
<evidence type="ECO:0000256" key="1">
    <source>
        <dbReference type="SAM" id="MobiDB-lite"/>
    </source>
</evidence>
<dbReference type="GeneID" id="24111051"/>
<dbReference type="GO" id="GO:0051213">
    <property type="term" value="F:dioxygenase activity"/>
    <property type="evidence" value="ECO:0007669"/>
    <property type="project" value="UniProtKB-KW"/>
</dbReference>
<keyword evidence="4" id="KW-1185">Reference proteome</keyword>
<accession>R9PJ89</accession>
<evidence type="ECO:0000259" key="2">
    <source>
        <dbReference type="Pfam" id="PF15377"/>
    </source>
</evidence>
<keyword evidence="3" id="KW-0223">Dioxygenase</keyword>
<gene>
    <name evidence="3" type="ORF">PHSY_005774</name>
</gene>
<dbReference type="Pfam" id="PF15377">
    <property type="entry name" value="DUF4604"/>
    <property type="match status" value="1"/>
</dbReference>
<dbReference type="InterPro" id="IPR027911">
    <property type="entry name" value="DUF4604"/>
</dbReference>
<feature type="region of interest" description="Disordered" evidence="1">
    <location>
        <begin position="30"/>
        <end position="217"/>
    </location>
</feature>
<dbReference type="AlphaFoldDB" id="R9PJ89"/>
<feature type="region of interest" description="Disordered" evidence="1">
    <location>
        <begin position="1"/>
        <end position="20"/>
    </location>
</feature>
<name>R9PJ89_PSEHS</name>
<sequence>MSRKGNLSSRSLQYTAPSTPNFLKALKAQVATSERYNTTTDRPRDELDSLVTSTSSSSSSGKRRKRDDNQEDEGLDSEDEMNGAQVVVLKEGKHLSHDEALMLKQSATATTRSSQEEAKRPTQNIASSNSADAKAKRRKPIGVQDEAQTDASLIPILDETASKKRTADPLADVKQLIRQSRPHPKHKQQDKPRAKQAQTKKLKAQSGKGLSFNFDDD</sequence>
<feature type="domain" description="DUF4604" evidence="2">
    <location>
        <begin position="10"/>
        <end position="216"/>
    </location>
</feature>
<dbReference type="HOGENOM" id="CLU_1294228_0_0_1"/>
<feature type="compositionally biased region" description="Acidic residues" evidence="1">
    <location>
        <begin position="69"/>
        <end position="81"/>
    </location>
</feature>
<proteinExistence type="predicted"/>
<evidence type="ECO:0000313" key="4">
    <source>
        <dbReference type="Proteomes" id="UP000014071"/>
    </source>
</evidence>
<reference evidence="4" key="1">
    <citation type="journal article" date="2013" name="Genome Announc.">
        <title>Draft genome sequence of the basidiomycetous yeast-like fungus Pseudozyma hubeiensis SY62, which produces an abundant amount of the biosurfactant mannosylerythritol lipids.</title>
        <authorList>
            <person name="Konishi M."/>
            <person name="Hatada Y."/>
            <person name="Horiuchi J."/>
        </authorList>
    </citation>
    <scope>NUCLEOTIDE SEQUENCE [LARGE SCALE GENOMIC DNA]</scope>
    <source>
        <strain evidence="4">SY62</strain>
    </source>
</reference>
<feature type="compositionally biased region" description="Polar residues" evidence="1">
    <location>
        <begin position="121"/>
        <end position="131"/>
    </location>
</feature>
<dbReference type="Proteomes" id="UP000014071">
    <property type="component" value="Unassembled WGS sequence"/>
</dbReference>
<dbReference type="RefSeq" id="XP_012191772.1">
    <property type="nucleotide sequence ID" value="XM_012336382.1"/>
</dbReference>
<feature type="compositionally biased region" description="Basic and acidic residues" evidence="1">
    <location>
        <begin position="90"/>
        <end position="101"/>
    </location>
</feature>
<feature type="compositionally biased region" description="Polar residues" evidence="1">
    <location>
        <begin position="30"/>
        <end position="40"/>
    </location>
</feature>
<keyword evidence="3" id="KW-0560">Oxidoreductase</keyword>
<evidence type="ECO:0000313" key="3">
    <source>
        <dbReference type="EMBL" id="GAC98185.1"/>
    </source>
</evidence>
<organism evidence="3 4">
    <name type="scientific">Pseudozyma hubeiensis (strain SY62)</name>
    <name type="common">Yeast</name>
    <dbReference type="NCBI Taxonomy" id="1305764"/>
    <lineage>
        <taxon>Eukaryota</taxon>
        <taxon>Fungi</taxon>
        <taxon>Dikarya</taxon>
        <taxon>Basidiomycota</taxon>
        <taxon>Ustilaginomycotina</taxon>
        <taxon>Ustilaginomycetes</taxon>
        <taxon>Ustilaginales</taxon>
        <taxon>Ustilaginaceae</taxon>
        <taxon>Pseudozyma</taxon>
    </lineage>
</organism>
<dbReference type="EMBL" id="DF238816">
    <property type="protein sequence ID" value="GAC98185.1"/>
    <property type="molecule type" value="Genomic_DNA"/>
</dbReference>